<accession>A0A0K2ZKE6</accession>
<protein>
    <submittedName>
        <fullName evidence="1">Uncharacterized protein</fullName>
    </submittedName>
</protein>
<dbReference type="AlphaFoldDB" id="A0A0K2ZKE6"/>
<reference evidence="1 2" key="1">
    <citation type="submission" date="2015-07" db="EMBL/GenBank/DDBJ databases">
        <authorList>
            <person name="Noorani M."/>
        </authorList>
    </citation>
    <scope>NUCLEOTIDE SEQUENCE [LARGE SCALE GENOMIC DNA]</scope>
    <source>
        <strain evidence="1">LMG728</strain>
    </source>
</reference>
<sequence length="585" mass="67207">MNQDVYIEGLRGRDWRVLWVGGCRQIAGGASPLYVDIVFVHYPFPGRGTPSWRVETRPIEELGLYGVQSLWRNGRIVGYDSSKHPMKTLKIHPRPISSGTPGGRNSPFSEEEYPLYKRSITADCYTFDSAEGVELVVPCWQILHAWYLFDPPIIPYVLGGMLDANQNYGIETPWLPGTQCNSGHVIYHAPPSLEGHQAKRIARLLFDPDANRSARMIHQKLMANRVRLPLIWPPHRVPAEWTFRMRRLLPRDGRERWLLLHLQGFDAPWPFNGFELFEEVRAHQEIVDRRPTTARTGAAEVRDVKERPLVGNRTGVRRTTSSSFPALYFLDNSIETMPVTTRSIEKEPQPAIGVSIVFPNPDIEIEAVSMTTLGPEDKAVLEVRPRSPEKEAEEAATLFRRSRSAFQAVIDFVAEQPHPEGLPWSAQFVESEANDCFFQKYPRKRTFLILELQIGGQYTYMLDVHRKPDDGEFALAMARRVNADALGAEHFHVWLRGFPFSGNDPWGSGVQIPRWLLAPMHVNHQTTQLPESIEKLPASEKDVKAEAHYVRHFRNRLIRHVISYEERQLTRSKRVRKLERRRMLP</sequence>
<dbReference type="EMBL" id="CXOK01000027">
    <property type="protein sequence ID" value="CTP86078.1"/>
    <property type="molecule type" value="Genomic_DNA"/>
</dbReference>
<proteinExistence type="predicted"/>
<gene>
    <name evidence="1" type="ORF">XTPLMG728_1100</name>
</gene>
<organism evidence="1 2">
    <name type="scientific">Xanthomonas graminis pv. poae</name>
    <dbReference type="NCBI Taxonomy" id="227946"/>
    <lineage>
        <taxon>Bacteria</taxon>
        <taxon>Pseudomonadati</taxon>
        <taxon>Pseudomonadota</taxon>
        <taxon>Gammaproteobacteria</taxon>
        <taxon>Lysobacterales</taxon>
        <taxon>Lysobacteraceae</taxon>
        <taxon>Xanthomonas</taxon>
        <taxon>Xanthomonas translucens group</taxon>
        <taxon>Xanthomonas graminis</taxon>
    </lineage>
</organism>
<dbReference type="Proteomes" id="UP000041247">
    <property type="component" value="Unassembled WGS sequence"/>
</dbReference>
<evidence type="ECO:0000313" key="2">
    <source>
        <dbReference type="Proteomes" id="UP000041247"/>
    </source>
</evidence>
<name>A0A0K2ZKE6_9XANT</name>
<evidence type="ECO:0000313" key="1">
    <source>
        <dbReference type="EMBL" id="CTP86078.1"/>
    </source>
</evidence>